<keyword evidence="1" id="KW-0472">Membrane</keyword>
<accession>A0AA41QL40</accession>
<sequence>MTEVEVWIVVGITAVFVGLLVAVGWGMLLTRGLDRPAIDKGKIVE</sequence>
<reference evidence="2" key="1">
    <citation type="submission" date="2022-03" db="EMBL/GenBank/DDBJ databases">
        <title>The complete genome sequence of a Methyloterrigena soli.</title>
        <authorList>
            <person name="Zi Z."/>
        </authorList>
    </citation>
    <scope>NUCLEOTIDE SEQUENCE</scope>
    <source>
        <strain evidence="2">M48</strain>
    </source>
</reference>
<keyword evidence="3" id="KW-1185">Reference proteome</keyword>
<dbReference type="EMBL" id="JALAZD010000001">
    <property type="protein sequence ID" value="MCI0126488.1"/>
    <property type="molecule type" value="Genomic_DNA"/>
</dbReference>
<keyword evidence="1" id="KW-0812">Transmembrane</keyword>
<protein>
    <submittedName>
        <fullName evidence="2">Uncharacterized protein</fullName>
    </submittedName>
</protein>
<dbReference type="RefSeq" id="WP_156046243.1">
    <property type="nucleotide sequence ID" value="NZ_CP068983.1"/>
</dbReference>
<evidence type="ECO:0000313" key="3">
    <source>
        <dbReference type="Proteomes" id="UP001156140"/>
    </source>
</evidence>
<comment type="caution">
    <text evidence="2">The sequence shown here is derived from an EMBL/GenBank/DDBJ whole genome shotgun (WGS) entry which is preliminary data.</text>
</comment>
<evidence type="ECO:0000256" key="1">
    <source>
        <dbReference type="SAM" id="Phobius"/>
    </source>
</evidence>
<dbReference type="Proteomes" id="UP001156140">
    <property type="component" value="Unassembled WGS sequence"/>
</dbReference>
<evidence type="ECO:0000313" key="2">
    <source>
        <dbReference type="EMBL" id="MCI0126488.1"/>
    </source>
</evidence>
<proteinExistence type="predicted"/>
<organism evidence="2 3">
    <name type="scientific">Paradevosia shaoguanensis</name>
    <dbReference type="NCBI Taxonomy" id="1335043"/>
    <lineage>
        <taxon>Bacteria</taxon>
        <taxon>Pseudomonadati</taxon>
        <taxon>Pseudomonadota</taxon>
        <taxon>Alphaproteobacteria</taxon>
        <taxon>Hyphomicrobiales</taxon>
        <taxon>Devosiaceae</taxon>
        <taxon>Paradevosia</taxon>
    </lineage>
</organism>
<feature type="transmembrane region" description="Helical" evidence="1">
    <location>
        <begin position="6"/>
        <end position="30"/>
    </location>
</feature>
<name>A0AA41QL40_9HYPH</name>
<keyword evidence="1" id="KW-1133">Transmembrane helix</keyword>
<dbReference type="AlphaFoldDB" id="A0AA41QL40"/>
<gene>
    <name evidence="2" type="ORF">ML536_06575</name>
</gene>